<evidence type="ECO:0000256" key="2">
    <source>
        <dbReference type="SAM" id="SignalP"/>
    </source>
</evidence>
<evidence type="ECO:0000256" key="1">
    <source>
        <dbReference type="SAM" id="MobiDB-lite"/>
    </source>
</evidence>
<keyword evidence="4" id="KW-1185">Reference proteome</keyword>
<dbReference type="EMBL" id="SWLG01000008">
    <property type="protein sequence ID" value="TLS36761.1"/>
    <property type="molecule type" value="Genomic_DNA"/>
</dbReference>
<feature type="chain" id="PRO_5024291447" description="Lipoprotein" evidence="2">
    <location>
        <begin position="24"/>
        <end position="104"/>
    </location>
</feature>
<protein>
    <recommendedName>
        <fullName evidence="5">Lipoprotein</fullName>
    </recommendedName>
</protein>
<dbReference type="Proteomes" id="UP000308230">
    <property type="component" value="Unassembled WGS sequence"/>
</dbReference>
<accession>A0A5R9F184</accession>
<feature type="signal peptide" evidence="2">
    <location>
        <begin position="1"/>
        <end position="23"/>
    </location>
</feature>
<dbReference type="RefSeq" id="WP_138126910.1">
    <property type="nucleotide sequence ID" value="NZ_SWLG01000008.1"/>
</dbReference>
<proteinExistence type="predicted"/>
<organism evidence="3 4">
    <name type="scientific">Exobacillus caeni</name>
    <dbReference type="NCBI Taxonomy" id="2574798"/>
    <lineage>
        <taxon>Bacteria</taxon>
        <taxon>Bacillati</taxon>
        <taxon>Bacillota</taxon>
        <taxon>Bacilli</taxon>
        <taxon>Bacillales</taxon>
        <taxon>Guptibacillaceae</taxon>
        <taxon>Exobacillus</taxon>
    </lineage>
</organism>
<evidence type="ECO:0000313" key="4">
    <source>
        <dbReference type="Proteomes" id="UP000308230"/>
    </source>
</evidence>
<feature type="region of interest" description="Disordered" evidence="1">
    <location>
        <begin position="26"/>
        <end position="104"/>
    </location>
</feature>
<evidence type="ECO:0008006" key="5">
    <source>
        <dbReference type="Google" id="ProtNLM"/>
    </source>
</evidence>
<feature type="compositionally biased region" description="Low complexity" evidence="1">
    <location>
        <begin position="26"/>
        <end position="42"/>
    </location>
</feature>
<sequence>MRKQLKLSCFLLLVLVGFLDGCAINDNNNNNFDNQPDINNVNVKTQNEDRYDLNDIDDSDPRPGGNNDFLENGEMDEERHKQLGPLQNDDDINFNDGNERETAD</sequence>
<name>A0A5R9F184_9BACL</name>
<keyword evidence="2" id="KW-0732">Signal</keyword>
<reference evidence="3 4" key="1">
    <citation type="submission" date="2019-04" db="EMBL/GenBank/DDBJ databases">
        <title>Bacillus caeni sp. nov., a bacterium isolated from mangrove sediment.</title>
        <authorList>
            <person name="Huang H."/>
            <person name="Mo K."/>
            <person name="Hu Y."/>
        </authorList>
    </citation>
    <scope>NUCLEOTIDE SEQUENCE [LARGE SCALE GENOMIC DNA]</scope>
    <source>
        <strain evidence="3 4">HB172195</strain>
    </source>
</reference>
<gene>
    <name evidence="3" type="ORF">FCL54_12420</name>
</gene>
<dbReference type="AlphaFoldDB" id="A0A5R9F184"/>
<comment type="caution">
    <text evidence="3">The sequence shown here is derived from an EMBL/GenBank/DDBJ whole genome shotgun (WGS) entry which is preliminary data.</text>
</comment>
<evidence type="ECO:0000313" key="3">
    <source>
        <dbReference type="EMBL" id="TLS36761.1"/>
    </source>
</evidence>